<feature type="region of interest" description="Disordered" evidence="1">
    <location>
        <begin position="290"/>
        <end position="329"/>
    </location>
</feature>
<feature type="region of interest" description="Disordered" evidence="1">
    <location>
        <begin position="233"/>
        <end position="278"/>
    </location>
</feature>
<evidence type="ECO:0000313" key="2">
    <source>
        <dbReference type="EMBL" id="GFH31376.1"/>
    </source>
</evidence>
<feature type="region of interest" description="Disordered" evidence="1">
    <location>
        <begin position="94"/>
        <end position="118"/>
    </location>
</feature>
<protein>
    <submittedName>
        <fullName evidence="2">Uncharacterized protein</fullName>
    </submittedName>
</protein>
<evidence type="ECO:0000256" key="1">
    <source>
        <dbReference type="SAM" id="MobiDB-lite"/>
    </source>
</evidence>
<proteinExistence type="predicted"/>
<evidence type="ECO:0000313" key="3">
    <source>
        <dbReference type="Proteomes" id="UP000485058"/>
    </source>
</evidence>
<feature type="compositionally biased region" description="Low complexity" evidence="1">
    <location>
        <begin position="299"/>
        <end position="313"/>
    </location>
</feature>
<name>A0A6A0AF73_HAELA</name>
<feature type="compositionally biased region" description="Low complexity" evidence="1">
    <location>
        <begin position="103"/>
        <end position="118"/>
    </location>
</feature>
<reference evidence="2 3" key="1">
    <citation type="submission" date="2020-02" db="EMBL/GenBank/DDBJ databases">
        <title>Draft genome sequence of Haematococcus lacustris strain NIES-144.</title>
        <authorList>
            <person name="Morimoto D."/>
            <person name="Nakagawa S."/>
            <person name="Yoshida T."/>
            <person name="Sawayama S."/>
        </authorList>
    </citation>
    <scope>NUCLEOTIDE SEQUENCE [LARGE SCALE GENOMIC DNA]</scope>
    <source>
        <strain evidence="2 3">NIES-144</strain>
    </source>
</reference>
<comment type="caution">
    <text evidence="2">The sequence shown here is derived from an EMBL/GenBank/DDBJ whole genome shotgun (WGS) entry which is preliminary data.</text>
</comment>
<keyword evidence="3" id="KW-1185">Reference proteome</keyword>
<dbReference type="EMBL" id="BLLF01005577">
    <property type="protein sequence ID" value="GFH31376.1"/>
    <property type="molecule type" value="Genomic_DNA"/>
</dbReference>
<dbReference type="Proteomes" id="UP000485058">
    <property type="component" value="Unassembled WGS sequence"/>
</dbReference>
<accession>A0A6A0AF73</accession>
<sequence>MSGCVLGHVGDTKHSAPGTAQLHYHLTTNSTTIACLSPAATYKSQYWAGKLAAQKATTGRQHRTPSIQHTTCGPKPRQQWQQCVAPITSNPTCNAGQSGSGARGQSPGPAAKKKVGSAAAGKGQRKQCVLSVVLAQGKAAPTLALAAAGRGGSHGAAIATQWEQVAMGTMPGCAVGGALYGCPLEVPFDGARVNDIASWWRKTSKEAVCRPRGTDQRQGRVVLVDEHRTTRVSSAVNGQQPCERQLNKRRATRPADWKPPAGQVHHRLERPAWSQQRDQPVRGLMWCPVVAPRKPPQAPCSSQEASQPAASEPGPSTPLPAYPCQPTST</sequence>
<dbReference type="AlphaFoldDB" id="A0A6A0AF73"/>
<gene>
    <name evidence="2" type="ORF">HaLaN_30409</name>
</gene>
<organism evidence="2 3">
    <name type="scientific">Haematococcus lacustris</name>
    <name type="common">Green alga</name>
    <name type="synonym">Haematococcus pluvialis</name>
    <dbReference type="NCBI Taxonomy" id="44745"/>
    <lineage>
        <taxon>Eukaryota</taxon>
        <taxon>Viridiplantae</taxon>
        <taxon>Chlorophyta</taxon>
        <taxon>core chlorophytes</taxon>
        <taxon>Chlorophyceae</taxon>
        <taxon>CS clade</taxon>
        <taxon>Chlamydomonadales</taxon>
        <taxon>Haematococcaceae</taxon>
        <taxon>Haematococcus</taxon>
    </lineage>
</organism>
<feature type="compositionally biased region" description="Polar residues" evidence="1">
    <location>
        <begin position="233"/>
        <end position="242"/>
    </location>
</feature>